<protein>
    <submittedName>
        <fullName evidence="2">Uncharacterized protein</fullName>
    </submittedName>
</protein>
<feature type="compositionally biased region" description="Low complexity" evidence="1">
    <location>
        <begin position="1"/>
        <end position="10"/>
    </location>
</feature>
<evidence type="ECO:0000313" key="3">
    <source>
        <dbReference type="Proteomes" id="UP000214646"/>
    </source>
</evidence>
<accession>A0A225DAN6</accession>
<feature type="region of interest" description="Disordered" evidence="1">
    <location>
        <begin position="1"/>
        <end position="22"/>
    </location>
</feature>
<comment type="caution">
    <text evidence="2">The sequence shown here is derived from an EMBL/GenBank/DDBJ whole genome shotgun (WGS) entry which is preliminary data.</text>
</comment>
<gene>
    <name evidence="2" type="ORF">FRUB_09287</name>
</gene>
<proteinExistence type="predicted"/>
<organism evidence="2 3">
    <name type="scientific">Fimbriiglobus ruber</name>
    <dbReference type="NCBI Taxonomy" id="1908690"/>
    <lineage>
        <taxon>Bacteria</taxon>
        <taxon>Pseudomonadati</taxon>
        <taxon>Planctomycetota</taxon>
        <taxon>Planctomycetia</taxon>
        <taxon>Gemmatales</taxon>
        <taxon>Gemmataceae</taxon>
        <taxon>Fimbriiglobus</taxon>
    </lineage>
</organism>
<dbReference type="EMBL" id="NIDE01000017">
    <property type="protein sequence ID" value="OWK36724.1"/>
    <property type="molecule type" value="Genomic_DNA"/>
</dbReference>
<sequence>MAGNAPAQADKPPPAADAAAKEKVAKVTVDSVTKEWTARQEKVKTAVFECKIERTWHKGSFDAEPLPYWKKDQHTPPEDLKRTGISRVVFGGQKFRFDDHIPRWDPGTVGTYDSKHVDTYDGQLAKMLSDPTNSRQKYPTGRVEKSEASFAAKFIGLEPYFLSFRGDHPQHSHRLNLYKPTGRSSVIAGRTCAELSREVPANQNQYLLYVDVDRFVVVKKVTLNKRHTEPTWQIDISYSPDAVIGWVPQTWEYRIRTGLENKVSESGRTLVTKYQINPDVPKEEFDIAFPPGTYVVDKSSDKAVEYVIRW</sequence>
<dbReference type="AlphaFoldDB" id="A0A225DAN6"/>
<reference evidence="3" key="1">
    <citation type="submission" date="2017-06" db="EMBL/GenBank/DDBJ databases">
        <title>Genome analysis of Fimbriiglobus ruber SP5, the first member of the order Planctomycetales with confirmed chitinolytic capability.</title>
        <authorList>
            <person name="Ravin N.V."/>
            <person name="Rakitin A.L."/>
            <person name="Ivanova A.A."/>
            <person name="Beletsky A.V."/>
            <person name="Kulichevskaya I.S."/>
            <person name="Mardanov A.V."/>
            <person name="Dedysh S.N."/>
        </authorList>
    </citation>
    <scope>NUCLEOTIDE SEQUENCE [LARGE SCALE GENOMIC DNA]</scope>
    <source>
        <strain evidence="3">SP5</strain>
    </source>
</reference>
<keyword evidence="3" id="KW-1185">Reference proteome</keyword>
<evidence type="ECO:0000313" key="2">
    <source>
        <dbReference type="EMBL" id="OWK36724.1"/>
    </source>
</evidence>
<name>A0A225DAN6_9BACT</name>
<evidence type="ECO:0000256" key="1">
    <source>
        <dbReference type="SAM" id="MobiDB-lite"/>
    </source>
</evidence>
<dbReference type="Proteomes" id="UP000214646">
    <property type="component" value="Unassembled WGS sequence"/>
</dbReference>